<evidence type="ECO:0000313" key="2">
    <source>
        <dbReference type="EMBL" id="VEV97027.1"/>
    </source>
</evidence>
<accession>A0A653E2T9</accession>
<dbReference type="EMBL" id="LR215729">
    <property type="protein sequence ID" value="VEV97027.1"/>
    <property type="molecule type" value="Genomic_DNA"/>
</dbReference>
<name>A0A653E2T9_9PSED</name>
<keyword evidence="1" id="KW-1133">Transmembrane helix</keyword>
<proteinExistence type="predicted"/>
<protein>
    <submittedName>
        <fullName evidence="2">Uncharacterized protein</fullName>
    </submittedName>
</protein>
<sequence>MFSGLSVGGLGFLFSLLRDASFKPTGILALLFLLAFLSLLVASISGSAAVVTRLFDFRLTAQNCATRIVNR</sequence>
<reference evidence="2" key="1">
    <citation type="submission" date="2019-02" db="EMBL/GenBank/DDBJ databases">
        <authorList>
            <consortium name="Genoscope - CEA"/>
            <person name="William W."/>
        </authorList>
    </citation>
    <scope>NUCLEOTIDE SEQUENCE [LARGE SCALE GENOMIC DNA]</scope>
    <source>
        <strain evidence="2">YSy11</strain>
    </source>
</reference>
<feature type="transmembrane region" description="Helical" evidence="1">
    <location>
        <begin position="29"/>
        <end position="51"/>
    </location>
</feature>
<evidence type="ECO:0000256" key="1">
    <source>
        <dbReference type="SAM" id="Phobius"/>
    </source>
</evidence>
<keyword evidence="1" id="KW-0812">Transmembrane</keyword>
<dbReference type="AlphaFoldDB" id="A0A653E2T9"/>
<gene>
    <name evidence="2" type="ORF">PMYSY11_1981</name>
</gene>
<organism evidence="2">
    <name type="scientific">Pseudomonas marincola</name>
    <dbReference type="NCBI Taxonomy" id="437900"/>
    <lineage>
        <taxon>Bacteria</taxon>
        <taxon>Pseudomonadati</taxon>
        <taxon>Pseudomonadota</taxon>
        <taxon>Gammaproteobacteria</taxon>
        <taxon>Pseudomonadales</taxon>
        <taxon>Pseudomonadaceae</taxon>
        <taxon>Pseudomonas</taxon>
    </lineage>
</organism>
<keyword evidence="1" id="KW-0472">Membrane</keyword>